<dbReference type="HAMAP" id="MF_01161">
    <property type="entry name" value="tRNA_Ile_lys_synt"/>
    <property type="match status" value="1"/>
</dbReference>
<dbReference type="InterPro" id="IPR015262">
    <property type="entry name" value="tRNA_Ile_lys_synt_subst-bd"/>
</dbReference>
<evidence type="ECO:0000259" key="8">
    <source>
        <dbReference type="Pfam" id="PF01171"/>
    </source>
</evidence>
<comment type="domain">
    <text evidence="7">The N-terminal region contains the highly conserved SGGXDS motif, predicted to be a P-loop motif involved in ATP binding.</text>
</comment>
<reference evidence="11" key="1">
    <citation type="submission" date="2017-09" db="EMBL/GenBank/DDBJ databases">
        <title>Depth-based differentiation of microbial function through sediment-hosted aquifers and enrichment of novel symbionts in the deep terrestrial subsurface.</title>
        <authorList>
            <person name="Probst A.J."/>
            <person name="Ladd B."/>
            <person name="Jarett J.K."/>
            <person name="Geller-Mcgrath D.E."/>
            <person name="Sieber C.M.K."/>
            <person name="Emerson J.B."/>
            <person name="Anantharaman K."/>
            <person name="Thomas B.C."/>
            <person name="Malmstrom R."/>
            <person name="Stieglmeier M."/>
            <person name="Klingl A."/>
            <person name="Woyke T."/>
            <person name="Ryan C.M."/>
            <person name="Banfield J.F."/>
        </authorList>
    </citation>
    <scope>NUCLEOTIDE SEQUENCE [LARGE SCALE GENOMIC DNA]</scope>
</reference>
<comment type="caution">
    <text evidence="10">The sequence shown here is derived from an EMBL/GenBank/DDBJ whole genome shotgun (WGS) entry which is preliminary data.</text>
</comment>
<dbReference type="SUPFAM" id="SSF82829">
    <property type="entry name" value="MesJ substrate recognition domain-like"/>
    <property type="match status" value="1"/>
</dbReference>
<dbReference type="NCBIfam" id="TIGR02432">
    <property type="entry name" value="lysidine_TilS_N"/>
    <property type="match status" value="1"/>
</dbReference>
<dbReference type="Proteomes" id="UP000228886">
    <property type="component" value="Unassembled WGS sequence"/>
</dbReference>
<evidence type="ECO:0000256" key="7">
    <source>
        <dbReference type="HAMAP-Rule" id="MF_01161"/>
    </source>
</evidence>
<comment type="similarity">
    <text evidence="7">Belongs to the tRNA(Ile)-lysidine synthase family.</text>
</comment>
<gene>
    <name evidence="7 10" type="primary">tilS</name>
    <name evidence="10" type="ORF">COS11_06985</name>
</gene>
<dbReference type="Pfam" id="PF09179">
    <property type="entry name" value="TilS"/>
    <property type="match status" value="1"/>
</dbReference>
<dbReference type="InterPro" id="IPR011063">
    <property type="entry name" value="TilS/TtcA_N"/>
</dbReference>
<feature type="binding site" evidence="7">
    <location>
        <begin position="28"/>
        <end position="33"/>
    </location>
    <ligand>
        <name>ATP</name>
        <dbReference type="ChEBI" id="CHEBI:30616"/>
    </ligand>
</feature>
<evidence type="ECO:0000256" key="1">
    <source>
        <dbReference type="ARBA" id="ARBA00022490"/>
    </source>
</evidence>
<keyword evidence="1 7" id="KW-0963">Cytoplasm</keyword>
<dbReference type="GO" id="GO:0006400">
    <property type="term" value="P:tRNA modification"/>
    <property type="evidence" value="ECO:0007669"/>
    <property type="project" value="UniProtKB-UniRule"/>
</dbReference>
<dbReference type="Pfam" id="PF01171">
    <property type="entry name" value="ATP_bind_3"/>
    <property type="match status" value="1"/>
</dbReference>
<evidence type="ECO:0000259" key="9">
    <source>
        <dbReference type="Pfam" id="PF09179"/>
    </source>
</evidence>
<comment type="catalytic activity">
    <reaction evidence="6 7">
        <text>cytidine(34) in tRNA(Ile2) + L-lysine + ATP = lysidine(34) in tRNA(Ile2) + AMP + diphosphate + H(+)</text>
        <dbReference type="Rhea" id="RHEA:43744"/>
        <dbReference type="Rhea" id="RHEA-COMP:10625"/>
        <dbReference type="Rhea" id="RHEA-COMP:10670"/>
        <dbReference type="ChEBI" id="CHEBI:15378"/>
        <dbReference type="ChEBI" id="CHEBI:30616"/>
        <dbReference type="ChEBI" id="CHEBI:32551"/>
        <dbReference type="ChEBI" id="CHEBI:33019"/>
        <dbReference type="ChEBI" id="CHEBI:82748"/>
        <dbReference type="ChEBI" id="CHEBI:83665"/>
        <dbReference type="ChEBI" id="CHEBI:456215"/>
        <dbReference type="EC" id="6.3.4.19"/>
    </reaction>
</comment>
<dbReference type="GO" id="GO:0005524">
    <property type="term" value="F:ATP binding"/>
    <property type="evidence" value="ECO:0007669"/>
    <property type="project" value="UniProtKB-UniRule"/>
</dbReference>
<dbReference type="EMBL" id="PETL01000333">
    <property type="protein sequence ID" value="PIV63526.1"/>
    <property type="molecule type" value="Genomic_DNA"/>
</dbReference>
<keyword evidence="5 7" id="KW-0067">ATP-binding</keyword>
<evidence type="ECO:0000256" key="4">
    <source>
        <dbReference type="ARBA" id="ARBA00022741"/>
    </source>
</evidence>
<evidence type="ECO:0000256" key="2">
    <source>
        <dbReference type="ARBA" id="ARBA00022598"/>
    </source>
</evidence>
<evidence type="ECO:0000313" key="10">
    <source>
        <dbReference type="EMBL" id="PIV63526.1"/>
    </source>
</evidence>
<dbReference type="InterPro" id="IPR012094">
    <property type="entry name" value="tRNA_Ile_lys_synt"/>
</dbReference>
<dbReference type="CDD" id="cd01992">
    <property type="entry name" value="TilS_N"/>
    <property type="match status" value="1"/>
</dbReference>
<protein>
    <recommendedName>
        <fullName evidence="7">tRNA(Ile)-lysidine synthase</fullName>
        <ecNumber evidence="7">6.3.4.19</ecNumber>
    </recommendedName>
    <alternativeName>
        <fullName evidence="7">tRNA(Ile)-2-lysyl-cytidine synthase</fullName>
    </alternativeName>
    <alternativeName>
        <fullName evidence="7">tRNA(Ile)-lysidine synthetase</fullName>
    </alternativeName>
</protein>
<organism evidence="10 11">
    <name type="scientific">bacterium (Candidatus Ratteibacteria) CG01_land_8_20_14_3_00_40_19</name>
    <dbReference type="NCBI Taxonomy" id="2014290"/>
    <lineage>
        <taxon>Bacteria</taxon>
        <taxon>Candidatus Ratteibacteria</taxon>
    </lineage>
</organism>
<evidence type="ECO:0000313" key="11">
    <source>
        <dbReference type="Proteomes" id="UP000228886"/>
    </source>
</evidence>
<dbReference type="Gene3D" id="3.30.465.60">
    <property type="match status" value="1"/>
</dbReference>
<name>A0A2M7E709_9BACT</name>
<dbReference type="PANTHER" id="PTHR43033">
    <property type="entry name" value="TRNA(ILE)-LYSIDINE SYNTHASE-RELATED"/>
    <property type="match status" value="1"/>
</dbReference>
<dbReference type="InterPro" id="IPR012795">
    <property type="entry name" value="tRNA_Ile_lys_synt_N"/>
</dbReference>
<sequence>MDLLGKVKQTIKKYSLIGVGDKVLLGISGGPDSVALLDLLFRFKKKLKFSLFLCHLNHGLRKEAENEAHFVKELANSFFLPITIKRKNISKVKGGSLEEKARNARYRFFTQTAKKYHAHKIAIAHNLDDQAETILLRIIRGTGLLGLGGIRFKRPLENASSIQIIRPLLSVNREKILNYLKERELSFVKDKSNDSPIYLRNRIRAQLLPVLAEYNPRIKESLAKLAIACQEDFDGIEKTASAFLSKIVKRGKREIEFDVKEFLKTPGYLQKEILRLALKYLSAKPLSFSAIESLQFLISQEKGKSSLSLPGGLVARRFHKNLIIQRLYK</sequence>
<feature type="domain" description="tRNA(Ile)-lysidine/2-thiocytidine synthase N-terminal" evidence="8">
    <location>
        <begin position="22"/>
        <end position="205"/>
    </location>
</feature>
<keyword evidence="4 7" id="KW-0547">Nucleotide-binding</keyword>
<feature type="domain" description="tRNA(Ile)-lysidine synthase substrate-binding" evidence="9">
    <location>
        <begin position="258"/>
        <end position="322"/>
    </location>
</feature>
<keyword evidence="2 7" id="KW-0436">Ligase</keyword>
<proteinExistence type="inferred from homology"/>
<evidence type="ECO:0000256" key="5">
    <source>
        <dbReference type="ARBA" id="ARBA00022840"/>
    </source>
</evidence>
<dbReference type="PANTHER" id="PTHR43033:SF1">
    <property type="entry name" value="TRNA(ILE)-LYSIDINE SYNTHASE-RELATED"/>
    <property type="match status" value="1"/>
</dbReference>
<dbReference type="GO" id="GO:0005737">
    <property type="term" value="C:cytoplasm"/>
    <property type="evidence" value="ECO:0007669"/>
    <property type="project" value="UniProtKB-SubCell"/>
</dbReference>
<dbReference type="EC" id="6.3.4.19" evidence="7"/>
<evidence type="ECO:0000256" key="3">
    <source>
        <dbReference type="ARBA" id="ARBA00022694"/>
    </source>
</evidence>
<dbReference type="AlphaFoldDB" id="A0A2M7E709"/>
<keyword evidence="3 7" id="KW-0819">tRNA processing</keyword>
<dbReference type="Gene3D" id="3.40.50.620">
    <property type="entry name" value="HUPs"/>
    <property type="match status" value="1"/>
</dbReference>
<evidence type="ECO:0000256" key="6">
    <source>
        <dbReference type="ARBA" id="ARBA00048539"/>
    </source>
</evidence>
<dbReference type="InterPro" id="IPR014729">
    <property type="entry name" value="Rossmann-like_a/b/a_fold"/>
</dbReference>
<dbReference type="GO" id="GO:0032267">
    <property type="term" value="F:tRNA(Ile)-lysidine synthase activity"/>
    <property type="evidence" value="ECO:0007669"/>
    <property type="project" value="UniProtKB-EC"/>
</dbReference>
<dbReference type="SUPFAM" id="SSF52402">
    <property type="entry name" value="Adenine nucleotide alpha hydrolases-like"/>
    <property type="match status" value="1"/>
</dbReference>
<comment type="function">
    <text evidence="7">Ligates lysine onto the cytidine present at position 34 of the AUA codon-specific tRNA(Ile) that contains the anticodon CAU, in an ATP-dependent manner. Cytidine is converted to lysidine, thus changing the amino acid specificity of the tRNA from methionine to isoleucine.</text>
</comment>
<accession>A0A2M7E709</accession>
<comment type="subcellular location">
    <subcellularLocation>
        <location evidence="7">Cytoplasm</location>
    </subcellularLocation>
</comment>